<dbReference type="InterPro" id="IPR029069">
    <property type="entry name" value="HotDog_dom_sf"/>
</dbReference>
<feature type="domain" description="MaoC-like" evidence="1">
    <location>
        <begin position="165"/>
        <end position="276"/>
    </location>
</feature>
<dbReference type="OrthoDB" id="3592703at2759"/>
<dbReference type="PANTHER" id="PTHR13078">
    <property type="entry name" value="PEROXISOMAL MULTIFUNCTIONAL ENZYME TYPE 2-RELATED"/>
    <property type="match status" value="1"/>
</dbReference>
<evidence type="ECO:0000313" key="3">
    <source>
        <dbReference type="EMBL" id="KAF2096097.1"/>
    </source>
</evidence>
<dbReference type="Pfam" id="PF22622">
    <property type="entry name" value="MFE-2_hydrat-2_N"/>
    <property type="match status" value="1"/>
</dbReference>
<evidence type="ECO:0000259" key="2">
    <source>
        <dbReference type="Pfam" id="PF22622"/>
    </source>
</evidence>
<dbReference type="Gene3D" id="3.10.129.10">
    <property type="entry name" value="Hotdog Thioesterase"/>
    <property type="match status" value="1"/>
</dbReference>
<protein>
    <recommendedName>
        <fullName evidence="5">MaoC-like domain-containing protein</fullName>
    </recommendedName>
</protein>
<keyword evidence="4" id="KW-1185">Reference proteome</keyword>
<gene>
    <name evidence="3" type="ORF">NA57DRAFT_78869</name>
</gene>
<comment type="caution">
    <text evidence="3">The sequence shown here is derived from an EMBL/GenBank/DDBJ whole genome shotgun (WGS) entry which is preliminary data.</text>
</comment>
<dbReference type="InterPro" id="IPR054357">
    <property type="entry name" value="MFE-2_N"/>
</dbReference>
<evidence type="ECO:0008006" key="5">
    <source>
        <dbReference type="Google" id="ProtNLM"/>
    </source>
</evidence>
<dbReference type="InterPro" id="IPR002539">
    <property type="entry name" value="MaoC-like_dom"/>
</dbReference>
<reference evidence="3" key="1">
    <citation type="journal article" date="2020" name="Stud. Mycol.">
        <title>101 Dothideomycetes genomes: a test case for predicting lifestyles and emergence of pathogens.</title>
        <authorList>
            <person name="Haridas S."/>
            <person name="Albert R."/>
            <person name="Binder M."/>
            <person name="Bloem J."/>
            <person name="Labutti K."/>
            <person name="Salamov A."/>
            <person name="Andreopoulos B."/>
            <person name="Baker S."/>
            <person name="Barry K."/>
            <person name="Bills G."/>
            <person name="Bluhm B."/>
            <person name="Cannon C."/>
            <person name="Castanera R."/>
            <person name="Culley D."/>
            <person name="Daum C."/>
            <person name="Ezra D."/>
            <person name="Gonzalez J."/>
            <person name="Henrissat B."/>
            <person name="Kuo A."/>
            <person name="Liang C."/>
            <person name="Lipzen A."/>
            <person name="Lutzoni F."/>
            <person name="Magnuson J."/>
            <person name="Mondo S."/>
            <person name="Nolan M."/>
            <person name="Ohm R."/>
            <person name="Pangilinan J."/>
            <person name="Park H.-J."/>
            <person name="Ramirez L."/>
            <person name="Alfaro M."/>
            <person name="Sun H."/>
            <person name="Tritt A."/>
            <person name="Yoshinaga Y."/>
            <person name="Zwiers L.-H."/>
            <person name="Turgeon B."/>
            <person name="Goodwin S."/>
            <person name="Spatafora J."/>
            <person name="Crous P."/>
            <person name="Grigoriev I."/>
        </authorList>
    </citation>
    <scope>NUCLEOTIDE SEQUENCE</scope>
    <source>
        <strain evidence="3">CBS 133067</strain>
    </source>
</reference>
<evidence type="ECO:0000259" key="1">
    <source>
        <dbReference type="Pfam" id="PF01575"/>
    </source>
</evidence>
<dbReference type="CDD" id="cd03448">
    <property type="entry name" value="HDE_HSD"/>
    <property type="match status" value="1"/>
</dbReference>
<dbReference type="EMBL" id="ML978130">
    <property type="protein sequence ID" value="KAF2096097.1"/>
    <property type="molecule type" value="Genomic_DNA"/>
</dbReference>
<dbReference type="Proteomes" id="UP000799772">
    <property type="component" value="Unassembled WGS sequence"/>
</dbReference>
<accession>A0A9P4IAG7</accession>
<proteinExistence type="predicted"/>
<dbReference type="AlphaFoldDB" id="A0A9P4IAG7"/>
<name>A0A9P4IAG7_9PEZI</name>
<dbReference type="PANTHER" id="PTHR13078:SF56">
    <property type="entry name" value="PEROXISOMAL MULTIFUNCTIONAL ENZYME TYPE 2"/>
    <property type="match status" value="1"/>
</dbReference>
<dbReference type="SUPFAM" id="SSF54637">
    <property type="entry name" value="Thioesterase/thiol ester dehydrase-isomerase"/>
    <property type="match status" value="2"/>
</dbReference>
<sequence>MEVDQIKQLSWSVKTSYTASSIITYNIALGTDGNDLSLCFERHPDFHPLPTFGSLPVVAVMGEVTRSMPKFLINFDPSRHVHGEHFLELRRPFPKEATLETTAKVLDIVNRSSGVTVCVGIWTKDFATGHEICYNEWTSFIIKASAKDAATKPIPRGAATASHPAPSRTPDAVLEYRTTPEQGALYRAASGDLNPLHIDPAVAKAGGFPGPILTGTCTIGIGVRHIIEAFANGDSSKFENVKLRLSNVVFPGETVKTEMWREDGGRRIVYRQVSGEDNRVVISQAAVGLRDVSNARL</sequence>
<evidence type="ECO:0000313" key="4">
    <source>
        <dbReference type="Proteomes" id="UP000799772"/>
    </source>
</evidence>
<dbReference type="GO" id="GO:0006635">
    <property type="term" value="P:fatty acid beta-oxidation"/>
    <property type="evidence" value="ECO:0007669"/>
    <property type="project" value="TreeGrafter"/>
</dbReference>
<dbReference type="GO" id="GO:0044594">
    <property type="term" value="F:17-beta-hydroxysteroid dehydrogenase (NAD+) activity"/>
    <property type="evidence" value="ECO:0007669"/>
    <property type="project" value="TreeGrafter"/>
</dbReference>
<organism evidence="3 4">
    <name type="scientific">Rhizodiscina lignyota</name>
    <dbReference type="NCBI Taxonomy" id="1504668"/>
    <lineage>
        <taxon>Eukaryota</taxon>
        <taxon>Fungi</taxon>
        <taxon>Dikarya</taxon>
        <taxon>Ascomycota</taxon>
        <taxon>Pezizomycotina</taxon>
        <taxon>Dothideomycetes</taxon>
        <taxon>Pleosporomycetidae</taxon>
        <taxon>Aulographales</taxon>
        <taxon>Rhizodiscinaceae</taxon>
        <taxon>Rhizodiscina</taxon>
    </lineage>
</organism>
<dbReference type="GO" id="GO:0004300">
    <property type="term" value="F:enoyl-CoA hydratase activity"/>
    <property type="evidence" value="ECO:0007669"/>
    <property type="project" value="TreeGrafter"/>
</dbReference>
<dbReference type="Pfam" id="PF01575">
    <property type="entry name" value="MaoC_dehydratas"/>
    <property type="match status" value="1"/>
</dbReference>
<dbReference type="GO" id="GO:0003857">
    <property type="term" value="F:(3S)-3-hydroxyacyl-CoA dehydrogenase (NAD+) activity"/>
    <property type="evidence" value="ECO:0007669"/>
    <property type="project" value="TreeGrafter"/>
</dbReference>
<feature type="domain" description="Peroxisomal multifunctional enzyme type 2-like N-terminal" evidence="2">
    <location>
        <begin position="16"/>
        <end position="141"/>
    </location>
</feature>
<dbReference type="GO" id="GO:0005777">
    <property type="term" value="C:peroxisome"/>
    <property type="evidence" value="ECO:0007669"/>
    <property type="project" value="TreeGrafter"/>
</dbReference>